<comment type="caution">
    <text evidence="7">The sequence shown here is derived from an EMBL/GenBank/DDBJ whole genome shotgun (WGS) entry which is preliminary data.</text>
</comment>
<evidence type="ECO:0000256" key="3">
    <source>
        <dbReference type="SAM" id="Coils"/>
    </source>
</evidence>
<keyword evidence="3" id="KW-0175">Coiled coil</keyword>
<keyword evidence="2" id="KW-0819">tRNA processing</keyword>
<feature type="coiled-coil region" evidence="3">
    <location>
        <begin position="1219"/>
        <end position="1246"/>
    </location>
</feature>
<dbReference type="InterPro" id="IPR051954">
    <property type="entry name" value="tRNA_methyltransferase_THADA"/>
</dbReference>
<dbReference type="Pfam" id="PF25150">
    <property type="entry name" value="TPR_Trm732"/>
    <property type="match status" value="1"/>
</dbReference>
<gene>
    <name evidence="7" type="ORF">N7498_008893</name>
</gene>
<evidence type="ECO:0000256" key="2">
    <source>
        <dbReference type="ARBA" id="ARBA00022694"/>
    </source>
</evidence>
<evidence type="ECO:0000313" key="8">
    <source>
        <dbReference type="Proteomes" id="UP001150904"/>
    </source>
</evidence>
<proteinExistence type="inferred from homology"/>
<dbReference type="GeneID" id="83183256"/>
<comment type="similarity">
    <text evidence="1">Belongs to the THADA family.</text>
</comment>
<dbReference type="Pfam" id="PF25151">
    <property type="entry name" value="TPR_Trm732_C"/>
    <property type="match status" value="1"/>
</dbReference>
<keyword evidence="8" id="KW-1185">Reference proteome</keyword>
<dbReference type="Proteomes" id="UP001150904">
    <property type="component" value="Unassembled WGS sequence"/>
</dbReference>
<evidence type="ECO:0000259" key="4">
    <source>
        <dbReference type="Pfam" id="PF10350"/>
    </source>
</evidence>
<feature type="domain" description="tRNA (32-2'-O)-methyltransferase regulator THADA-like C-terminal TPR repeats region" evidence="6">
    <location>
        <begin position="929"/>
        <end position="1083"/>
    </location>
</feature>
<reference evidence="7" key="2">
    <citation type="journal article" date="2023" name="IMA Fungus">
        <title>Comparative genomic study of the Penicillium genus elucidates a diverse pangenome and 15 lateral gene transfer events.</title>
        <authorList>
            <person name="Petersen C."/>
            <person name="Sorensen T."/>
            <person name="Nielsen M.R."/>
            <person name="Sondergaard T.E."/>
            <person name="Sorensen J.L."/>
            <person name="Fitzpatrick D.A."/>
            <person name="Frisvad J.C."/>
            <person name="Nielsen K.L."/>
        </authorList>
    </citation>
    <scope>NUCLEOTIDE SEQUENCE</scope>
    <source>
        <strain evidence="7">IBT 15544</strain>
    </source>
</reference>
<sequence>MEEITQNAQFLSEKTLQEIAKGPLVKFTVSNDDSEKVNRVWQSLIQTASNPSLSNQHTAAAYHAVSAFIDAAANSKHECTKQLALKSETWLAIFDIFLSRYEDAKPKPLKQLIGSLTTILVKHYRGEQRNTIQQTVAKAILPSVVLGEPRSRLKGSLVCLEIFLRKGAILPSELISLLQVWLGENREKWLSVFEKDHEALYPETSDFSTISAGVPSEELATKIFILGLLTQTNNRQMSGTSGSVLAAFLQKLKGKTMTRQVSNLWVGPVRHILLQNTDNLEALSAQILHPLFTADPHGFMSFVEALPLQSLLAGDMADAGQSEYMLLFASLQMGKKANLVHEDYDSSKQNTSKEGPRKLVLDSQVIGKFLLHRESSIRIAALSLLVTTFSTIKPFTTAATAALLQALPSMHADSDSYTRGEIMSLTRKVIIRLKSGVLKKQDMSDAAVPATSKDPSGWVRSDDETKEFLRRYVDFLQSDLVVTASYPRHASSLKALNLLLQSGLDPRTNIPPLKSEVETRWKLHIDVFNPLLLRLLVDLLLDPFEEVRQTSLSIINLFPRQILLSGLIDAAERQPTIGTRLTDALARAESIASKTSRADNADTVARLYHILFCAAGNTENGADWWATKQSVVDTILTKLEERLLSSNGLFNSTMREAPLHGYMSGLRYIVLMPKFFSLLSPESDSTAWRSVHDRIVAICDKVWQEVKPVLCIDSPEGHTDEPLEDLSVGPKDILSYSWRALRESSLLLHATLLNTTYGPDGSNGLQLADFENVGKASFTQLAELRHRGAFSTVSQTFATCCQRCSDSKDASIQELPKGWYREAKATIFESAAKLTRRSAGLPALVTGILVSSPGTPFFKQALGELHEISRLPVEYDKDQQYRELPQVHAMNCLKEIFTNTKLGPFTEDFIMPALTLSAERLGSPIWALRNSGLMLFRSLLIRMCRLVPGVGAGFGGSSGSEPGSKISFPKYPGLLELLSKLLASTQGTVTEGTDIVTERIFPALELIGEKIPTFPDNYDTLLCDLVLEHLKSPVWGIREHAARVYASLLTRTDILKDVRHLVDLLQSNVTENYVHGTALCVRYSLRRFAATTDVFWNSHADEILATIRYVLATVFPTARSPFTATVLVDILNDTLERSFEAGIEDRIAPFINKIWAELDIDGIVSYIFDASKVGWKLESKTRASSLLRRALSWCTVLKMLALERNGISEFCHGVSLFDADAATWILEQLEEKLDKVERLRKPLVDLYSFVILNDGPASAKTVAVSNLASILEELLSSQADVIPGLALPCDNLVKSFRPEADIKSWNRHATDGALRLQGCLLAIRGSSSEGHPLSSVKQDIQGWIVKLRSALGEETEFTTRFAAVQSLHSFARSLRPVGGSPRTDASLLDIYLILYDMLNDDDEELRDISASSASWVLSYSEVSPDAAVALGPLNASALLAEFIVKHYSDSVQLTRRVIRYLTGQEPRISGSDEQTHLVAVSDLVAEYGQERTALFVEEKQNLFIDEVREIDVWSPALKQLRRNAYPETLVRQISSWVSEGLEHLSVHIAQDAGRDGLLGWISRPESFTLGVRLISISSNLASPTFAAPEWLDVEPQTLKTQLQSLLSAGQTAAVHDNWLLRIQAGLLW</sequence>
<evidence type="ECO:0000313" key="7">
    <source>
        <dbReference type="EMBL" id="KAJ5195455.1"/>
    </source>
</evidence>
<name>A0A9W9JEK5_9EURO</name>
<dbReference type="PANTHER" id="PTHR14387">
    <property type="entry name" value="THADA/DEATH RECEPTOR INTERACTING PROTEIN"/>
    <property type="match status" value="1"/>
</dbReference>
<protein>
    <recommendedName>
        <fullName evidence="9">DUF2428 domain-containing protein</fullName>
    </recommendedName>
</protein>
<feature type="domain" description="DUF2428" evidence="4">
    <location>
        <begin position="691"/>
        <end position="927"/>
    </location>
</feature>
<dbReference type="Pfam" id="PF10350">
    <property type="entry name" value="DUF2428"/>
    <property type="match status" value="1"/>
</dbReference>
<feature type="domain" description="tRNA (32-2'-O)-methyltransferase regulator THADA-like TPR repeats region" evidence="5">
    <location>
        <begin position="263"/>
        <end position="549"/>
    </location>
</feature>
<dbReference type="OrthoDB" id="289314at2759"/>
<reference evidence="7" key="1">
    <citation type="submission" date="2022-12" db="EMBL/GenBank/DDBJ databases">
        <authorList>
            <person name="Petersen C."/>
        </authorList>
    </citation>
    <scope>NUCLEOTIDE SEQUENCE</scope>
    <source>
        <strain evidence="7">IBT 15544</strain>
    </source>
</reference>
<evidence type="ECO:0000259" key="6">
    <source>
        <dbReference type="Pfam" id="PF25151"/>
    </source>
</evidence>
<dbReference type="GO" id="GO:0030488">
    <property type="term" value="P:tRNA methylation"/>
    <property type="evidence" value="ECO:0007669"/>
    <property type="project" value="TreeGrafter"/>
</dbReference>
<dbReference type="InterPro" id="IPR056842">
    <property type="entry name" value="THADA-like_TPR_C"/>
</dbReference>
<dbReference type="PANTHER" id="PTHR14387:SF0">
    <property type="entry name" value="DUF2428 DOMAIN-CONTAINING PROTEIN"/>
    <property type="match status" value="1"/>
</dbReference>
<dbReference type="Pfam" id="PF26523">
    <property type="entry name" value="Trm732_C"/>
    <property type="match status" value="1"/>
</dbReference>
<dbReference type="GO" id="GO:0005829">
    <property type="term" value="C:cytosol"/>
    <property type="evidence" value="ECO:0007669"/>
    <property type="project" value="TreeGrafter"/>
</dbReference>
<organism evidence="7 8">
    <name type="scientific">Penicillium cinerascens</name>
    <dbReference type="NCBI Taxonomy" id="70096"/>
    <lineage>
        <taxon>Eukaryota</taxon>
        <taxon>Fungi</taxon>
        <taxon>Dikarya</taxon>
        <taxon>Ascomycota</taxon>
        <taxon>Pezizomycotina</taxon>
        <taxon>Eurotiomycetes</taxon>
        <taxon>Eurotiomycetidae</taxon>
        <taxon>Eurotiales</taxon>
        <taxon>Aspergillaceae</taxon>
        <taxon>Penicillium</taxon>
    </lineage>
</organism>
<accession>A0A9W9JEK5</accession>
<evidence type="ECO:0000256" key="1">
    <source>
        <dbReference type="ARBA" id="ARBA00010409"/>
    </source>
</evidence>
<dbReference type="InterPro" id="IPR016024">
    <property type="entry name" value="ARM-type_fold"/>
</dbReference>
<dbReference type="InterPro" id="IPR019442">
    <property type="entry name" value="THADA/TRM732_DUF2428"/>
</dbReference>
<evidence type="ECO:0008006" key="9">
    <source>
        <dbReference type="Google" id="ProtNLM"/>
    </source>
</evidence>
<dbReference type="EMBL" id="JAPQKR010000015">
    <property type="protein sequence ID" value="KAJ5195455.1"/>
    <property type="molecule type" value="Genomic_DNA"/>
</dbReference>
<dbReference type="InterPro" id="IPR056843">
    <property type="entry name" value="THADA-like_TPR"/>
</dbReference>
<dbReference type="SUPFAM" id="SSF48371">
    <property type="entry name" value="ARM repeat"/>
    <property type="match status" value="1"/>
</dbReference>
<evidence type="ECO:0000259" key="5">
    <source>
        <dbReference type="Pfam" id="PF25150"/>
    </source>
</evidence>
<dbReference type="RefSeq" id="XP_058305943.1">
    <property type="nucleotide sequence ID" value="XM_058455955.1"/>
</dbReference>